<evidence type="ECO:0000313" key="6">
    <source>
        <dbReference type="Proteomes" id="UP001172457"/>
    </source>
</evidence>
<dbReference type="PANTHER" id="PTHR15160:SF1">
    <property type="entry name" value="VON HIPPEL-LINDAU DISEASE TUMOR SUPPRESSOR"/>
    <property type="match status" value="1"/>
</dbReference>
<organism evidence="5 6">
    <name type="scientific">Centaurea solstitialis</name>
    <name type="common">yellow star-thistle</name>
    <dbReference type="NCBI Taxonomy" id="347529"/>
    <lineage>
        <taxon>Eukaryota</taxon>
        <taxon>Viridiplantae</taxon>
        <taxon>Streptophyta</taxon>
        <taxon>Embryophyta</taxon>
        <taxon>Tracheophyta</taxon>
        <taxon>Spermatophyta</taxon>
        <taxon>Magnoliopsida</taxon>
        <taxon>eudicotyledons</taxon>
        <taxon>Gunneridae</taxon>
        <taxon>Pentapetalae</taxon>
        <taxon>asterids</taxon>
        <taxon>campanulids</taxon>
        <taxon>Asterales</taxon>
        <taxon>Asteraceae</taxon>
        <taxon>Carduoideae</taxon>
        <taxon>Cardueae</taxon>
        <taxon>Centaureinae</taxon>
        <taxon>Centaurea</taxon>
    </lineage>
</organism>
<comment type="caution">
    <text evidence="5">The sequence shown here is derived from an EMBL/GenBank/DDBJ whole genome shotgun (WGS) entry which is preliminary data.</text>
</comment>
<dbReference type="InterPro" id="IPR036104">
    <property type="entry name" value="BFN_sf"/>
</dbReference>
<proteinExistence type="inferred from homology"/>
<feature type="non-terminal residue" evidence="5">
    <location>
        <position position="1"/>
    </location>
</feature>
<dbReference type="Proteomes" id="UP001172457">
    <property type="component" value="Chromosome 2"/>
</dbReference>
<dbReference type="GO" id="GO:0005634">
    <property type="term" value="C:nucleus"/>
    <property type="evidence" value="ECO:0007669"/>
    <property type="project" value="TreeGrafter"/>
</dbReference>
<dbReference type="GO" id="GO:0004518">
    <property type="term" value="F:nuclease activity"/>
    <property type="evidence" value="ECO:0007669"/>
    <property type="project" value="UniProtKB-UniRule"/>
</dbReference>
<name>A0AA38TIV3_9ASTR</name>
<dbReference type="PROSITE" id="PS51658">
    <property type="entry name" value="BFN"/>
    <property type="match status" value="1"/>
</dbReference>
<keyword evidence="2" id="KW-0540">Nuclease</keyword>
<reference evidence="5" key="1">
    <citation type="submission" date="2023-03" db="EMBL/GenBank/DDBJ databases">
        <title>Chromosome-scale reference genome and RAD-based genetic map of yellow starthistle (Centaurea solstitialis) reveal putative structural variation and QTLs associated with invader traits.</title>
        <authorList>
            <person name="Reatini B."/>
            <person name="Cang F.A."/>
            <person name="Jiang Q."/>
            <person name="Mckibben M.T.W."/>
            <person name="Barker M.S."/>
            <person name="Rieseberg L.H."/>
            <person name="Dlugosch K.M."/>
        </authorList>
    </citation>
    <scope>NUCLEOTIDE SEQUENCE</scope>
    <source>
        <strain evidence="5">CAN-66</strain>
        <tissue evidence="5">Leaf</tissue>
    </source>
</reference>
<evidence type="ECO:0000259" key="4">
    <source>
        <dbReference type="PROSITE" id="PS51658"/>
    </source>
</evidence>
<dbReference type="SUPFAM" id="SSF103256">
    <property type="entry name" value="Hypothetical protein TM0160"/>
    <property type="match status" value="1"/>
</dbReference>
<sequence length="457" mass="51741">MDRYNADGTLFLPLSLSLSPTPEYLSLFLFLSCIMLLRLQLCARSFLSSGAGDFSDHHQTFFNNHHHLSRSLPSISYSTQPQLYHYHRRSKPLIISCNSSRGRRSKGYGGYQDDDDDYLEAAVLITDFYHLGYAYLGNGLGGGLHSSTRRAKKKRYTVIDAGGLGAERLHHTAIKVPYQAIVQLLQPEPPLQRFKIQPPILEGTSNFLPGLFKACETLATHFGVSWAKFWLPYYLCAETMMHHQMRIQGYQEVIKWQPTGKLFPFSGQGKGPRPSIQMLGPEFLQQYRSPTIFLKISCDCDGDYLLPIIVGEYAVEKLISSSLEDEGDSNQFQLVRNMVAKLGYEVKRVQITERVNNIYFANICFHKPGTEDIRVDARPSDAINVAKRCRAPIYVSKRIVLTDAVKIVYGMANLRDRKPTYDVFLDSAIDGPDVLAEELDIVTKMNIAAKEERYDDA</sequence>
<dbReference type="GO" id="GO:0030891">
    <property type="term" value="C:VCB complex"/>
    <property type="evidence" value="ECO:0007669"/>
    <property type="project" value="TreeGrafter"/>
</dbReference>
<dbReference type="EMBL" id="JARYMX010000002">
    <property type="protein sequence ID" value="KAJ9561763.1"/>
    <property type="molecule type" value="Genomic_DNA"/>
</dbReference>
<keyword evidence="2" id="KW-0378">Hydrolase</keyword>
<dbReference type="Pfam" id="PF02577">
    <property type="entry name" value="BFN_dom"/>
    <property type="match status" value="1"/>
</dbReference>
<dbReference type="AlphaFoldDB" id="A0AA38TIV3"/>
<evidence type="ECO:0000256" key="1">
    <source>
        <dbReference type="ARBA" id="ARBA00009095"/>
    </source>
</evidence>
<feature type="domain" description="BFN" evidence="4">
    <location>
        <begin position="271"/>
        <end position="407"/>
    </location>
</feature>
<comment type="function">
    <text evidence="3">Bifunctional nuclease with both RNase and DNase activities. Involved in basal defense response. Participates in abscisic acid-derived callose deposition following infection by a necrotrophic pathogen.</text>
</comment>
<keyword evidence="6" id="KW-1185">Reference proteome</keyword>
<evidence type="ECO:0000256" key="3">
    <source>
        <dbReference type="ARBA" id="ARBA00025428"/>
    </source>
</evidence>
<comment type="similarity">
    <text evidence="1">Belongs to the bifunctional nuclease family.</text>
</comment>
<protein>
    <recommendedName>
        <fullName evidence="4">BFN domain-containing protein</fullName>
    </recommendedName>
</protein>
<dbReference type="GO" id="GO:0016567">
    <property type="term" value="P:protein ubiquitination"/>
    <property type="evidence" value="ECO:0007669"/>
    <property type="project" value="TreeGrafter"/>
</dbReference>
<evidence type="ECO:0000313" key="5">
    <source>
        <dbReference type="EMBL" id="KAJ9561763.1"/>
    </source>
</evidence>
<dbReference type="InterPro" id="IPR003729">
    <property type="entry name" value="Bi_nuclease_dom"/>
</dbReference>
<gene>
    <name evidence="5" type="ORF">OSB04_006923</name>
</gene>
<dbReference type="Gene3D" id="3.10.690.10">
    <property type="entry name" value="Bifunctional nuclease domain"/>
    <property type="match status" value="1"/>
</dbReference>
<dbReference type="PANTHER" id="PTHR15160">
    <property type="entry name" value="VON HIPPEL-LINDAU PROTEIN"/>
    <property type="match status" value="1"/>
</dbReference>
<evidence type="ECO:0000256" key="2">
    <source>
        <dbReference type="ARBA" id="ARBA00022722"/>
    </source>
</evidence>
<accession>A0AA38TIV3</accession>